<dbReference type="AlphaFoldDB" id="A0AAI8L583"/>
<sequence>MKPYSRMSAQPRRRRIALRALGAAAVGALAWIAAATSIPGAASQEANPAALVAGETPGYAVEDFNYPLADKILAEKNIVLKRGDGHITLAECASGAGLLEIMARDKADKICFKVVGNSGWLTLEIPAVYAIKGNDYTTAVDMTVGAEEKSYDVLKNSWTPVGEAADPDSRDHMLVEIRSSK</sequence>
<keyword evidence="1" id="KW-0732">Signal</keyword>
<proteinExistence type="predicted"/>
<evidence type="ECO:0000313" key="3">
    <source>
        <dbReference type="Proteomes" id="UP000265765"/>
    </source>
</evidence>
<accession>A0AAI8L583</accession>
<reference evidence="2 3" key="1">
    <citation type="submission" date="2018-09" db="EMBL/GenBank/DDBJ databases">
        <title>Production of Trimethoprim by Streptomyces sp. 3E-1.</title>
        <authorList>
            <person name="Kang H.J."/>
            <person name="Kim S.B."/>
        </authorList>
    </citation>
    <scope>NUCLEOTIDE SEQUENCE [LARGE SCALE GENOMIC DNA]</scope>
    <source>
        <strain evidence="2 3">3E-1</strain>
    </source>
</reference>
<dbReference type="Proteomes" id="UP000265765">
    <property type="component" value="Chromosome"/>
</dbReference>
<feature type="chain" id="PRO_5042556637" description="Secreted protein" evidence="1">
    <location>
        <begin position="31"/>
        <end position="181"/>
    </location>
</feature>
<protein>
    <recommendedName>
        <fullName evidence="4">Secreted protein</fullName>
    </recommendedName>
</protein>
<dbReference type="EMBL" id="CP032427">
    <property type="protein sequence ID" value="AYC41516.1"/>
    <property type="molecule type" value="Genomic_DNA"/>
</dbReference>
<evidence type="ECO:0000256" key="1">
    <source>
        <dbReference type="SAM" id="SignalP"/>
    </source>
</evidence>
<dbReference type="KEGG" id="sge:DWG14_05805"/>
<feature type="signal peptide" evidence="1">
    <location>
        <begin position="1"/>
        <end position="30"/>
    </location>
</feature>
<evidence type="ECO:0008006" key="4">
    <source>
        <dbReference type="Google" id="ProtNLM"/>
    </source>
</evidence>
<organism evidence="2 3">
    <name type="scientific">Streptomyces griseorubiginosus</name>
    <dbReference type="NCBI Taxonomy" id="67304"/>
    <lineage>
        <taxon>Bacteria</taxon>
        <taxon>Bacillati</taxon>
        <taxon>Actinomycetota</taxon>
        <taxon>Actinomycetes</taxon>
        <taxon>Kitasatosporales</taxon>
        <taxon>Streptomycetaceae</taxon>
        <taxon>Streptomyces</taxon>
    </lineage>
</organism>
<evidence type="ECO:0000313" key="2">
    <source>
        <dbReference type="EMBL" id="AYC41516.1"/>
    </source>
</evidence>
<gene>
    <name evidence="2" type="ORF">DWG14_05805</name>
</gene>
<name>A0AAI8L583_9ACTN</name>